<protein>
    <recommendedName>
        <fullName evidence="5">Methylthioribose-1-phosphate isomerase</fullName>
        <shortName evidence="5">M1Pi</shortName>
        <shortName evidence="5">MTR-1-P isomerase</shortName>
        <ecNumber evidence="5">5.3.1.23</ecNumber>
    </recommendedName>
    <alternativeName>
        <fullName evidence="5">S-methyl-5-thioribose-1-phosphate isomerase</fullName>
    </alternativeName>
</protein>
<evidence type="ECO:0000256" key="2">
    <source>
        <dbReference type="ARBA" id="ARBA00050906"/>
    </source>
</evidence>
<dbReference type="UniPathway" id="UPA00904">
    <property type="reaction ID" value="UER00874"/>
</dbReference>
<feature type="site" description="Transition state stabilizer" evidence="5">
    <location>
        <position position="168"/>
    </location>
</feature>
<evidence type="ECO:0000256" key="1">
    <source>
        <dbReference type="ARBA" id="ARBA00023235"/>
    </source>
</evidence>
<dbReference type="PANTHER" id="PTHR43475:SF1">
    <property type="entry name" value="METHYLTHIORIBOSE-1-PHOSPHATE ISOMERASE"/>
    <property type="match status" value="1"/>
</dbReference>
<dbReference type="Proteomes" id="UP000244906">
    <property type="component" value="Unassembled WGS sequence"/>
</dbReference>
<dbReference type="AlphaFoldDB" id="A0A2V1H1J8"/>
<organism evidence="7 8">
    <name type="scientific">Pelagibaculum spongiae</name>
    <dbReference type="NCBI Taxonomy" id="2080658"/>
    <lineage>
        <taxon>Bacteria</taxon>
        <taxon>Pseudomonadati</taxon>
        <taxon>Pseudomonadota</taxon>
        <taxon>Gammaproteobacteria</taxon>
        <taxon>Oceanospirillales</taxon>
        <taxon>Pelagibaculum</taxon>
    </lineage>
</organism>
<keyword evidence="1 5" id="KW-0413">Isomerase</keyword>
<dbReference type="PANTHER" id="PTHR43475">
    <property type="entry name" value="METHYLTHIORIBOSE-1-PHOSPHATE ISOMERASE"/>
    <property type="match status" value="1"/>
</dbReference>
<dbReference type="InterPro" id="IPR037171">
    <property type="entry name" value="NagB/RpiA_transferase-like"/>
</dbReference>
<reference evidence="7 8" key="1">
    <citation type="submission" date="2018-04" db="EMBL/GenBank/DDBJ databases">
        <title>Thalassorhabdus spongiae gen. nov., sp. nov., isolated from a marine sponge in South-West Iceland.</title>
        <authorList>
            <person name="Knobloch S."/>
            <person name="Daussin A."/>
            <person name="Johannsson R."/>
            <person name="Marteinsson V.T."/>
        </authorList>
    </citation>
    <scope>NUCLEOTIDE SEQUENCE [LARGE SCALE GENOMIC DNA]</scope>
    <source>
        <strain evidence="7 8">Hp12</strain>
    </source>
</reference>
<dbReference type="InterPro" id="IPR042529">
    <property type="entry name" value="IF_2B-like_C"/>
</dbReference>
<keyword evidence="8" id="KW-1185">Reference proteome</keyword>
<dbReference type="EMBL" id="QDDL01000001">
    <property type="protein sequence ID" value="PVZ72569.1"/>
    <property type="molecule type" value="Genomic_DNA"/>
</dbReference>
<sequence>MKQFLRQQLQNYDQVRAIKWSFEDGLYLLDQRYLPHKEDWVCCNSAKMAADAITDMVVRGAPAIGVTAGWGCVLSLQEYVNHSQWKDLIAKDFDYIEASRPTAINLHWAIGKMRLLLNAADSAQQLLQQVSQQAQAIADEDIDANYAMAELGLEYVRAHGGGNILTHCNTGSLATGGLGTALGVIRACFADGQTEQVFADETRPWLQGARLTAWELAKDQIPVKLIAEGAAGYLMQLGKVKWIMVGADRITADGDVANKVGTYNLAVLAKHHGIKMMVVAPSSTFDLSIESGDQIPVEFRDQSELLQFSGQQVAPQASEKLGGWNPVFDVTPANLIDCIVTERGVIENPNKQAVRSVLGIA</sequence>
<dbReference type="InterPro" id="IPR027363">
    <property type="entry name" value="M1Pi_N"/>
</dbReference>
<comment type="similarity">
    <text evidence="5">Belongs to the EIF-2B alpha/beta/delta subunits family. MtnA subfamily.</text>
</comment>
<dbReference type="OrthoDB" id="9803436at2"/>
<dbReference type="NCBIfam" id="TIGR00512">
    <property type="entry name" value="salvage_mtnA"/>
    <property type="match status" value="1"/>
</dbReference>
<evidence type="ECO:0000256" key="3">
    <source>
        <dbReference type="ARBA" id="ARBA00051169"/>
    </source>
</evidence>
<proteinExistence type="inferred from homology"/>
<dbReference type="SUPFAM" id="SSF100950">
    <property type="entry name" value="NagB/RpiA/CoA transferase-like"/>
    <property type="match status" value="1"/>
</dbReference>
<comment type="pathway">
    <text evidence="5">Amino-acid biosynthesis; L-methionine biosynthesis via salvage pathway; L-methionine from S-methyl-5-thio-alpha-D-ribose 1-phosphate: step 1/6.</text>
</comment>
<dbReference type="HAMAP" id="MF_01678">
    <property type="entry name" value="Salvage_MtnA"/>
    <property type="match status" value="1"/>
</dbReference>
<dbReference type="FunFam" id="3.40.50.10470:FF:000006">
    <property type="entry name" value="Methylthioribose-1-phosphate isomerase"/>
    <property type="match status" value="1"/>
</dbReference>
<comment type="caution">
    <text evidence="7">The sequence shown here is derived from an EMBL/GenBank/DDBJ whole genome shotgun (WGS) entry which is preliminary data.</text>
</comment>
<dbReference type="InterPro" id="IPR000649">
    <property type="entry name" value="IF-2B-related"/>
</dbReference>
<dbReference type="Gene3D" id="3.40.50.10470">
    <property type="entry name" value="Translation initiation factor eif-2b, domain 2"/>
    <property type="match status" value="1"/>
</dbReference>
<feature type="binding site" evidence="5">
    <location>
        <position position="207"/>
    </location>
    <ligand>
        <name>substrate</name>
    </ligand>
</feature>
<comment type="function">
    <text evidence="4">Catalyzes the interconversion of methylthioribose-1-phosphate (MTR-1-P) into methylthioribulose-1-phosphate (MTRu-1-P). Also catalyzes the interconversion of 5-deoxyribose 1-phosphate and 5-deoxyribulose 1-phosphate. Part of a bifunctional DHAP-shunt salvage pathway for SAM by-products.</text>
</comment>
<dbReference type="NCBIfam" id="NF004326">
    <property type="entry name" value="PRK05720.1"/>
    <property type="match status" value="1"/>
</dbReference>
<comment type="catalytic activity">
    <reaction evidence="2">
        <text>5-deoxy-alpha-D-ribose 1-phosphate = 5-deoxy-D-ribulose 1-phosphate</text>
        <dbReference type="Rhea" id="RHEA:61296"/>
        <dbReference type="ChEBI" id="CHEBI:58749"/>
        <dbReference type="ChEBI" id="CHEBI:144504"/>
    </reaction>
    <physiologicalReaction direction="left-to-right" evidence="2">
        <dbReference type="Rhea" id="RHEA:61297"/>
    </physiologicalReaction>
</comment>
<evidence type="ECO:0000313" key="7">
    <source>
        <dbReference type="EMBL" id="PVZ72569.1"/>
    </source>
</evidence>
<keyword evidence="6" id="KW-0175">Coiled coil</keyword>
<dbReference type="NCBIfam" id="TIGR00524">
    <property type="entry name" value="eIF-2B_rel"/>
    <property type="match status" value="1"/>
</dbReference>
<dbReference type="InterPro" id="IPR011559">
    <property type="entry name" value="Initiation_fac_2B_a/b/d"/>
</dbReference>
<dbReference type="FunFam" id="1.20.120.420:FF:000003">
    <property type="entry name" value="Methylthioribose-1-phosphate isomerase"/>
    <property type="match status" value="1"/>
</dbReference>
<dbReference type="InterPro" id="IPR005251">
    <property type="entry name" value="IF-M1Pi"/>
</dbReference>
<dbReference type="GO" id="GO:0019509">
    <property type="term" value="P:L-methionine salvage from methylthioadenosine"/>
    <property type="evidence" value="ECO:0007669"/>
    <property type="project" value="UniProtKB-UniRule"/>
</dbReference>
<dbReference type="GO" id="GO:0046523">
    <property type="term" value="F:S-methyl-5-thioribose-1-phosphate isomerase activity"/>
    <property type="evidence" value="ECO:0007669"/>
    <property type="project" value="UniProtKB-UniRule"/>
</dbReference>
<keyword evidence="5" id="KW-0028">Amino-acid biosynthesis</keyword>
<feature type="binding site" evidence="5">
    <location>
        <position position="100"/>
    </location>
    <ligand>
        <name>substrate</name>
    </ligand>
</feature>
<accession>A0A2V1H1J8</accession>
<evidence type="ECO:0000313" key="8">
    <source>
        <dbReference type="Proteomes" id="UP000244906"/>
    </source>
</evidence>
<evidence type="ECO:0000256" key="6">
    <source>
        <dbReference type="SAM" id="Coils"/>
    </source>
</evidence>
<keyword evidence="5" id="KW-0486">Methionine biosynthesis</keyword>
<dbReference type="RefSeq" id="WP_116686155.1">
    <property type="nucleotide sequence ID" value="NZ_CAWNYD010000001.1"/>
</dbReference>
<evidence type="ECO:0000256" key="5">
    <source>
        <dbReference type="HAMAP-Rule" id="MF_01678"/>
    </source>
</evidence>
<name>A0A2V1H1J8_9GAMM</name>
<feature type="active site" description="Proton donor" evidence="5">
    <location>
        <position position="248"/>
    </location>
</feature>
<feature type="coiled-coil region" evidence="6">
    <location>
        <begin position="113"/>
        <end position="140"/>
    </location>
</feature>
<feature type="binding site" evidence="5">
    <location>
        <begin position="59"/>
        <end position="61"/>
    </location>
    <ligand>
        <name>substrate</name>
    </ligand>
</feature>
<gene>
    <name evidence="5 7" type="primary">mtnA</name>
    <name evidence="7" type="ORF">DC094_00905</name>
</gene>
<feature type="binding site" evidence="5">
    <location>
        <begin position="258"/>
        <end position="259"/>
    </location>
    <ligand>
        <name>substrate</name>
    </ligand>
</feature>
<dbReference type="Pfam" id="PF01008">
    <property type="entry name" value="IF-2B"/>
    <property type="match status" value="1"/>
</dbReference>
<dbReference type="Gene3D" id="1.20.120.420">
    <property type="entry name" value="translation initiation factor eif-2b, domain 1"/>
    <property type="match status" value="1"/>
</dbReference>
<evidence type="ECO:0000256" key="4">
    <source>
        <dbReference type="ARBA" id="ARBA00058145"/>
    </source>
</evidence>
<comment type="catalytic activity">
    <reaction evidence="3">
        <text>5-(methylsulfanyl)-alpha-D-ribose 1-phosphate = 5-(methylsulfanyl)-D-ribulose 1-phosphate</text>
        <dbReference type="Rhea" id="RHEA:19989"/>
        <dbReference type="ChEBI" id="CHEBI:58533"/>
        <dbReference type="ChEBI" id="CHEBI:58548"/>
        <dbReference type="EC" id="5.3.1.23"/>
    </reaction>
    <physiologicalReaction direction="left-to-right" evidence="3">
        <dbReference type="Rhea" id="RHEA:19990"/>
    </physiologicalReaction>
</comment>
<dbReference type="EC" id="5.3.1.23" evidence="5"/>